<proteinExistence type="predicted"/>
<evidence type="ECO:0000313" key="3">
    <source>
        <dbReference type="Proteomes" id="UP000030710"/>
    </source>
</evidence>
<reference evidence="2 3" key="1">
    <citation type="journal article" date="2013" name="PLoS ONE">
        <title>Assembly-driven community genomics of a hypersaline microbial ecosystem.</title>
        <authorList>
            <person name="Podell S."/>
            <person name="Ugalde J.A."/>
            <person name="Narasingarao P."/>
            <person name="Banfield J.F."/>
            <person name="Heidelberg K.B."/>
            <person name="Allen E.E."/>
        </authorList>
    </citation>
    <scope>NUCLEOTIDE SEQUENCE [LARGE SCALE GENOMIC DNA]</scope>
    <source>
        <strain evidence="3">J07HQW2</strain>
    </source>
</reference>
<dbReference type="AlphaFoldDB" id="U1PJI0"/>
<sequence>MVNIGLNELQSIQPVIDYILNLPELVMLLGVVIVSYLIRILNLFNSIYWVSRLLR</sequence>
<dbReference type="Proteomes" id="UP000030710">
    <property type="component" value="Unassembled WGS sequence"/>
</dbReference>
<name>U1PJI0_9EURY</name>
<keyword evidence="1" id="KW-0812">Transmembrane</keyword>
<dbReference type="EMBL" id="KE356561">
    <property type="protein sequence ID" value="ERG93817.1"/>
    <property type="molecule type" value="Genomic_DNA"/>
</dbReference>
<evidence type="ECO:0000313" key="2">
    <source>
        <dbReference type="EMBL" id="ERG93817.1"/>
    </source>
</evidence>
<keyword evidence="1" id="KW-1133">Transmembrane helix</keyword>
<dbReference type="HOGENOM" id="CLU_3020924_0_0_2"/>
<evidence type="ECO:0000256" key="1">
    <source>
        <dbReference type="SAM" id="Phobius"/>
    </source>
</evidence>
<protein>
    <submittedName>
        <fullName evidence="2">Uncharacterized protein</fullName>
    </submittedName>
</protein>
<keyword evidence="1" id="KW-0472">Membrane</keyword>
<organism evidence="2 3">
    <name type="scientific">Haloquadratum walsbyi J07HQW2</name>
    <dbReference type="NCBI Taxonomy" id="1238425"/>
    <lineage>
        <taxon>Archaea</taxon>
        <taxon>Methanobacteriati</taxon>
        <taxon>Methanobacteriota</taxon>
        <taxon>Stenosarchaea group</taxon>
        <taxon>Halobacteria</taxon>
        <taxon>Halobacteriales</taxon>
        <taxon>Haloferacaceae</taxon>
        <taxon>Haloquadratum</taxon>
    </lineage>
</organism>
<accession>U1PJI0</accession>
<feature type="transmembrane region" description="Helical" evidence="1">
    <location>
        <begin position="25"/>
        <end position="50"/>
    </location>
</feature>
<gene>
    <name evidence="2" type="ORF">J07HQW2_00251</name>
</gene>